<dbReference type="AlphaFoldDB" id="A0A089LE22"/>
<feature type="transmembrane region" description="Helical" evidence="1">
    <location>
        <begin position="31"/>
        <end position="51"/>
    </location>
</feature>
<dbReference type="OrthoDB" id="2656743at2"/>
<evidence type="ECO:0000313" key="2">
    <source>
        <dbReference type="EMBL" id="AIQ59107.1"/>
    </source>
</evidence>
<reference evidence="2" key="1">
    <citation type="submission" date="2014-08" db="EMBL/GenBank/DDBJ databases">
        <title>Comparative genomics of the Paenibacillus odorifer group.</title>
        <authorList>
            <person name="den Bakker H.C."/>
            <person name="Tsai Y.-C.Y.-C."/>
            <person name="Martin N."/>
            <person name="Korlach J."/>
            <person name="Wiedmann M."/>
        </authorList>
    </citation>
    <scope>NUCLEOTIDE SEQUENCE [LARGE SCALE GENOMIC DNA]</scope>
    <source>
        <strain evidence="2">DSM 13188</strain>
    </source>
</reference>
<evidence type="ECO:0000313" key="3">
    <source>
        <dbReference type="Proteomes" id="UP000029518"/>
    </source>
</evidence>
<evidence type="ECO:0000256" key="1">
    <source>
        <dbReference type="SAM" id="Phobius"/>
    </source>
</evidence>
<protein>
    <submittedName>
        <fullName evidence="2">Uncharacterized protein</fullName>
    </submittedName>
</protein>
<dbReference type="EMBL" id="CP009285">
    <property type="protein sequence ID" value="AIQ59107.1"/>
    <property type="molecule type" value="Genomic_DNA"/>
</dbReference>
<dbReference type="Proteomes" id="UP000029518">
    <property type="component" value="Chromosome"/>
</dbReference>
<dbReference type="HOGENOM" id="CLU_194269_0_1_9"/>
<organism evidence="2 3">
    <name type="scientific">Paenibacillus borealis</name>
    <dbReference type="NCBI Taxonomy" id="160799"/>
    <lineage>
        <taxon>Bacteria</taxon>
        <taxon>Bacillati</taxon>
        <taxon>Bacillota</taxon>
        <taxon>Bacilli</taxon>
        <taxon>Bacillales</taxon>
        <taxon>Paenibacillaceae</taxon>
        <taxon>Paenibacillus</taxon>
    </lineage>
</organism>
<keyword evidence="1" id="KW-1133">Transmembrane helix</keyword>
<accession>A0A089LE22</accession>
<sequence>MLVLMFVIIAAVCIAADLPSLKGRSKRRDLMVYGVLWIGGMAATVCTLLRIQVPSPLLLIMVIYKPINDLVASWF</sequence>
<dbReference type="KEGG" id="pbd:PBOR_20855"/>
<gene>
    <name evidence="2" type="ORF">PBOR_20855</name>
</gene>
<keyword evidence="1" id="KW-0812">Transmembrane</keyword>
<keyword evidence="3" id="KW-1185">Reference proteome</keyword>
<keyword evidence="1" id="KW-0472">Membrane</keyword>
<proteinExistence type="predicted"/>
<name>A0A089LE22_PAEBO</name>